<proteinExistence type="predicted"/>
<dbReference type="AlphaFoldDB" id="A5G322"/>
<gene>
    <name evidence="2" type="ordered locus">Acry_3065</name>
</gene>
<evidence type="ECO:0000313" key="2">
    <source>
        <dbReference type="EMBL" id="ABQ32254.1"/>
    </source>
</evidence>
<dbReference type="Proteomes" id="UP000000245">
    <property type="component" value="Chromosome"/>
</dbReference>
<sequence>MKISMADLGWLRHIALQHGRAPSRLPSSFASIRSLIVQKLIAVASFAVALLAGFGSAFGGVRLARALPALPGQPSLALTTTYGPVEPILMHSARRQGVVGH</sequence>
<evidence type="ECO:0000313" key="3">
    <source>
        <dbReference type="Proteomes" id="UP000000245"/>
    </source>
</evidence>
<dbReference type="EMBL" id="CP000697">
    <property type="protein sequence ID" value="ABQ32254.1"/>
    <property type="molecule type" value="Genomic_DNA"/>
</dbReference>
<keyword evidence="3" id="KW-1185">Reference proteome</keyword>
<keyword evidence="1" id="KW-0812">Transmembrane</keyword>
<dbReference type="HOGENOM" id="CLU_2285267_0_0_5"/>
<reference evidence="2 3" key="1">
    <citation type="submission" date="2007-05" db="EMBL/GenBank/DDBJ databases">
        <title>Complete sequence of chromosome of Acidiphilium cryptum JF-5.</title>
        <authorList>
            <consortium name="US DOE Joint Genome Institute"/>
            <person name="Copeland A."/>
            <person name="Lucas S."/>
            <person name="Lapidus A."/>
            <person name="Barry K."/>
            <person name="Detter J.C."/>
            <person name="Glavina del Rio T."/>
            <person name="Hammon N."/>
            <person name="Israni S."/>
            <person name="Dalin E."/>
            <person name="Tice H."/>
            <person name="Pitluck S."/>
            <person name="Sims D."/>
            <person name="Brettin T."/>
            <person name="Bruce D."/>
            <person name="Han C."/>
            <person name="Schmutz J."/>
            <person name="Larimer F."/>
            <person name="Land M."/>
            <person name="Hauser L."/>
            <person name="Kyrpides N."/>
            <person name="Kim E."/>
            <person name="Magnuson T."/>
            <person name="Richardson P."/>
        </authorList>
    </citation>
    <scope>NUCLEOTIDE SEQUENCE [LARGE SCALE GENOMIC DNA]</scope>
    <source>
        <strain evidence="2 3">JF-5</strain>
    </source>
</reference>
<name>A5G322_ACICJ</name>
<protein>
    <submittedName>
        <fullName evidence="2">Uncharacterized protein</fullName>
    </submittedName>
</protein>
<keyword evidence="1" id="KW-1133">Transmembrane helix</keyword>
<keyword evidence="1" id="KW-0472">Membrane</keyword>
<accession>A5G322</accession>
<evidence type="ECO:0000256" key="1">
    <source>
        <dbReference type="SAM" id="Phobius"/>
    </source>
</evidence>
<dbReference type="KEGG" id="acr:Acry_3065"/>
<dbReference type="STRING" id="349163.Acry_3065"/>
<feature type="transmembrane region" description="Helical" evidence="1">
    <location>
        <begin position="40"/>
        <end position="61"/>
    </location>
</feature>
<organism evidence="2 3">
    <name type="scientific">Acidiphilium cryptum (strain JF-5)</name>
    <dbReference type="NCBI Taxonomy" id="349163"/>
    <lineage>
        <taxon>Bacteria</taxon>
        <taxon>Pseudomonadati</taxon>
        <taxon>Pseudomonadota</taxon>
        <taxon>Alphaproteobacteria</taxon>
        <taxon>Acetobacterales</taxon>
        <taxon>Acidocellaceae</taxon>
        <taxon>Acidiphilium</taxon>
    </lineage>
</organism>